<dbReference type="GeneID" id="84228584"/>
<dbReference type="GO" id="GO:0042773">
    <property type="term" value="P:ATP synthesis coupled electron transport"/>
    <property type="evidence" value="ECO:0007669"/>
    <property type="project" value="InterPro"/>
</dbReference>
<protein>
    <submittedName>
        <fullName evidence="8">F420H2 dehydrogenase subunit K</fullName>
    </submittedName>
</protein>
<dbReference type="PANTHER" id="PTHR11434">
    <property type="entry name" value="NADH-UBIQUINONE OXIDOREDUCTASE SUBUNIT ND4L"/>
    <property type="match status" value="1"/>
</dbReference>
<feature type="transmembrane region" description="Helical" evidence="7">
    <location>
        <begin position="29"/>
        <end position="49"/>
    </location>
</feature>
<feature type="transmembrane region" description="Helical" evidence="7">
    <location>
        <begin position="61"/>
        <end position="84"/>
    </location>
</feature>
<evidence type="ECO:0000256" key="4">
    <source>
        <dbReference type="ARBA" id="ARBA00022692"/>
    </source>
</evidence>
<dbReference type="NCBIfam" id="NF004321">
    <property type="entry name" value="PRK05715.1-3"/>
    <property type="match status" value="1"/>
</dbReference>
<dbReference type="PANTHER" id="PTHR11434:SF16">
    <property type="entry name" value="NADH-UBIQUINONE OXIDOREDUCTASE CHAIN 4L"/>
    <property type="match status" value="1"/>
</dbReference>
<name>A0A1I4NIZ8_9EURY</name>
<dbReference type="EMBL" id="FOUJ01000001">
    <property type="protein sequence ID" value="SFM15441.1"/>
    <property type="molecule type" value="Genomic_DNA"/>
</dbReference>
<dbReference type="NCBIfam" id="NF004323">
    <property type="entry name" value="PRK05715.1-5"/>
    <property type="match status" value="1"/>
</dbReference>
<feature type="transmembrane region" description="Helical" evidence="7">
    <location>
        <begin position="6"/>
        <end position="22"/>
    </location>
</feature>
<evidence type="ECO:0000256" key="2">
    <source>
        <dbReference type="ARBA" id="ARBA00010519"/>
    </source>
</evidence>
<dbReference type="FunFam" id="1.10.287.3510:FF:000001">
    <property type="entry name" value="NADH-quinone oxidoreductase subunit K"/>
    <property type="match status" value="1"/>
</dbReference>
<dbReference type="HAMAP" id="MF_01456">
    <property type="entry name" value="NDH1_NuoK"/>
    <property type="match status" value="1"/>
</dbReference>
<dbReference type="Gene3D" id="1.10.287.3510">
    <property type="match status" value="1"/>
</dbReference>
<organism evidence="8 9">
    <name type="scientific">Methanolobus profundi</name>
    <dbReference type="NCBI Taxonomy" id="487685"/>
    <lineage>
        <taxon>Archaea</taxon>
        <taxon>Methanobacteriati</taxon>
        <taxon>Methanobacteriota</taxon>
        <taxon>Stenosarchaea group</taxon>
        <taxon>Methanomicrobia</taxon>
        <taxon>Methanosarcinales</taxon>
        <taxon>Methanosarcinaceae</taxon>
        <taxon>Methanolobus</taxon>
    </lineage>
</organism>
<dbReference type="NCBIfam" id="NF040614">
    <property type="entry name" value="F420_dehyd_FpoK"/>
    <property type="match status" value="1"/>
</dbReference>
<accession>A0A1I4NIZ8</accession>
<keyword evidence="5 7" id="KW-1133">Transmembrane helix</keyword>
<dbReference type="NCBIfam" id="NF004322">
    <property type="entry name" value="PRK05715.1-4"/>
    <property type="match status" value="1"/>
</dbReference>
<evidence type="ECO:0000313" key="9">
    <source>
        <dbReference type="Proteomes" id="UP000198535"/>
    </source>
</evidence>
<gene>
    <name evidence="8" type="ORF">SAMN04488696_0082</name>
</gene>
<keyword evidence="9" id="KW-1185">Reference proteome</keyword>
<dbReference type="STRING" id="487685.SAMN04488696_0082"/>
<evidence type="ECO:0000256" key="7">
    <source>
        <dbReference type="SAM" id="Phobius"/>
    </source>
</evidence>
<dbReference type="RefSeq" id="WP_091931638.1">
    <property type="nucleotide sequence ID" value="NZ_FOUJ01000001.1"/>
</dbReference>
<reference evidence="9" key="1">
    <citation type="submission" date="2016-10" db="EMBL/GenBank/DDBJ databases">
        <authorList>
            <person name="Varghese N."/>
            <person name="Submissions S."/>
        </authorList>
    </citation>
    <scope>NUCLEOTIDE SEQUENCE [LARGE SCALE GENOMIC DNA]</scope>
    <source>
        <strain evidence="9">Mob M</strain>
    </source>
</reference>
<dbReference type="InterPro" id="IPR001133">
    <property type="entry name" value="NADH_UbQ_OxRdtase_chain4L/K"/>
</dbReference>
<dbReference type="Proteomes" id="UP000198535">
    <property type="component" value="Unassembled WGS sequence"/>
</dbReference>
<dbReference type="AlphaFoldDB" id="A0A1I4NIZ8"/>
<dbReference type="OrthoDB" id="56168at2157"/>
<comment type="similarity">
    <text evidence="2">Belongs to the complex I subunit 4L family.</text>
</comment>
<evidence type="ECO:0000256" key="5">
    <source>
        <dbReference type="ARBA" id="ARBA00022989"/>
    </source>
</evidence>
<dbReference type="InterPro" id="IPR039428">
    <property type="entry name" value="NUOK/Mnh_C1-like"/>
</dbReference>
<dbReference type="GO" id="GO:0030964">
    <property type="term" value="C:NADH dehydrogenase complex"/>
    <property type="evidence" value="ECO:0007669"/>
    <property type="project" value="TreeGrafter"/>
</dbReference>
<proteinExistence type="inferred from homology"/>
<keyword evidence="4 7" id="KW-0812">Transmembrane</keyword>
<dbReference type="NCBIfam" id="NF004320">
    <property type="entry name" value="PRK05715.1-2"/>
    <property type="match status" value="1"/>
</dbReference>
<dbReference type="Pfam" id="PF00420">
    <property type="entry name" value="Oxidored_q2"/>
    <property type="match status" value="1"/>
</dbReference>
<evidence type="ECO:0000256" key="1">
    <source>
        <dbReference type="ARBA" id="ARBA00004141"/>
    </source>
</evidence>
<dbReference type="InterPro" id="IPR053568">
    <property type="entry name" value="F420H2_dehydrogenase_subunit"/>
</dbReference>
<keyword evidence="6 7" id="KW-0472">Membrane</keyword>
<evidence type="ECO:0000313" key="8">
    <source>
        <dbReference type="EMBL" id="SFM15441.1"/>
    </source>
</evidence>
<evidence type="ECO:0000256" key="3">
    <source>
        <dbReference type="ARBA" id="ARBA00022448"/>
    </source>
</evidence>
<keyword evidence="3" id="KW-0813">Transport</keyword>
<dbReference type="GO" id="GO:0016651">
    <property type="term" value="F:oxidoreductase activity, acting on NAD(P)H"/>
    <property type="evidence" value="ECO:0007669"/>
    <property type="project" value="InterPro"/>
</dbReference>
<evidence type="ECO:0000256" key="6">
    <source>
        <dbReference type="ARBA" id="ARBA00023136"/>
    </source>
</evidence>
<comment type="subcellular location">
    <subcellularLocation>
        <location evidence="1">Membrane</location>
        <topology evidence="1">Multi-pass membrane protein</topology>
    </subcellularLocation>
</comment>
<sequence>MIPVALYLAVAAVIFSIGLYGLMTQRSGIRILMCVELMLNAANLNLVAFSSYHDDLTGQVFALFSIALAACEAAIGFAILMALYRMKDTISLDHINILRW</sequence>